<reference evidence="1" key="1">
    <citation type="journal article" date="2014" name="Front. Microbiol.">
        <title>High frequency of phylogenetically diverse reductive dehalogenase-homologous genes in deep subseafloor sedimentary metagenomes.</title>
        <authorList>
            <person name="Kawai M."/>
            <person name="Futagami T."/>
            <person name="Toyoda A."/>
            <person name="Takaki Y."/>
            <person name="Nishi S."/>
            <person name="Hori S."/>
            <person name="Arai W."/>
            <person name="Tsubouchi T."/>
            <person name="Morono Y."/>
            <person name="Uchiyama I."/>
            <person name="Ito T."/>
            <person name="Fujiyama A."/>
            <person name="Inagaki F."/>
            <person name="Takami H."/>
        </authorList>
    </citation>
    <scope>NUCLEOTIDE SEQUENCE</scope>
    <source>
        <strain evidence="1">Expedition CK06-06</strain>
    </source>
</reference>
<proteinExistence type="predicted"/>
<organism evidence="1">
    <name type="scientific">marine sediment metagenome</name>
    <dbReference type="NCBI Taxonomy" id="412755"/>
    <lineage>
        <taxon>unclassified sequences</taxon>
        <taxon>metagenomes</taxon>
        <taxon>ecological metagenomes</taxon>
    </lineage>
</organism>
<dbReference type="AlphaFoldDB" id="X0WVQ7"/>
<protein>
    <recommendedName>
        <fullName evidence="2">Metallo-beta-lactamase domain-containing protein</fullName>
    </recommendedName>
</protein>
<dbReference type="InterPro" id="IPR036866">
    <property type="entry name" value="RibonucZ/Hydroxyglut_hydro"/>
</dbReference>
<evidence type="ECO:0000313" key="1">
    <source>
        <dbReference type="EMBL" id="GAG28503.1"/>
    </source>
</evidence>
<evidence type="ECO:0008006" key="2">
    <source>
        <dbReference type="Google" id="ProtNLM"/>
    </source>
</evidence>
<comment type="caution">
    <text evidence="1">The sequence shown here is derived from an EMBL/GenBank/DDBJ whole genome shotgun (WGS) entry which is preliminary data.</text>
</comment>
<gene>
    <name evidence="1" type="ORF">S01H1_73194</name>
</gene>
<accession>X0WVQ7</accession>
<name>X0WVQ7_9ZZZZ</name>
<dbReference type="Gene3D" id="3.60.15.10">
    <property type="entry name" value="Ribonuclease Z/Hydroxyacylglutathione hydrolase-like"/>
    <property type="match status" value="1"/>
</dbReference>
<dbReference type="EMBL" id="BARS01048893">
    <property type="protein sequence ID" value="GAG28503.1"/>
    <property type="molecule type" value="Genomic_DNA"/>
</dbReference>
<sequence length="44" mass="4952">MDVGRVVYTHLNHTNPLLDPKEKMMETVRAAGFEIAHDGMTIVL</sequence>